<evidence type="ECO:0000256" key="3">
    <source>
        <dbReference type="RuleBase" id="RU000682"/>
    </source>
</evidence>
<sequence>MAAGGRPGARTLRLLRLKEEILSSALILPHTPHKSRMRSHFSIEWLSQSSQSFGQTAAGQKYWRDIPPAGEHRLERSMGPGEISQKSLRNTAEAGFSSAEEEEETSGYESEGAQTERGPHRVHRNPSKHGVSFGALNEEVRFFSAGTPSLHAGASKEWSHSHLSSGLSLSSGTPCLLPWALEDSRLTSHADTVSPGIHPLSPVTPSEPVRSLSPSVSLKAPSTRTSSPSPEIPDEGSLSLSPVVHTHSSSPKVHSPSPGAQVDKDCSFSPRSTASPSGTQLEPPGSGRRPRTAFTAPQIRSLERVFQRSPYLGAQDKAELCRSLELSDKQIRNWFQNRRMKLKRSLQDGMTQACQLKAAATNHFMPFTELHAFRSAPYPAGFYPALPENHGSFGSGIHFGSVDPFGSATHPPYPSQYYSSL</sequence>
<evidence type="ECO:0000256" key="4">
    <source>
        <dbReference type="SAM" id="MobiDB-lite"/>
    </source>
</evidence>
<dbReference type="PROSITE" id="PS50071">
    <property type="entry name" value="HOMEOBOX_2"/>
    <property type="match status" value="1"/>
</dbReference>
<keyword evidence="7" id="KW-1185">Reference proteome</keyword>
<feature type="domain" description="Homeobox" evidence="5">
    <location>
        <begin position="285"/>
        <end position="345"/>
    </location>
</feature>
<feature type="DNA-binding region" description="Homeobox" evidence="2">
    <location>
        <begin position="287"/>
        <end position="346"/>
    </location>
</feature>
<reference evidence="6 7" key="1">
    <citation type="journal article" date="2019" name="Sci. Data">
        <title>Hybrid genome assembly and annotation of Danionella translucida.</title>
        <authorList>
            <person name="Kadobianskyi M."/>
            <person name="Schulze L."/>
            <person name="Schuelke M."/>
            <person name="Judkewitz B."/>
        </authorList>
    </citation>
    <scope>NUCLEOTIDE SEQUENCE [LARGE SCALE GENOMIC DNA]</scope>
    <source>
        <strain evidence="6 7">Bolton</strain>
    </source>
</reference>
<feature type="region of interest" description="Disordered" evidence="4">
    <location>
        <begin position="190"/>
        <end position="292"/>
    </location>
</feature>
<organism evidence="6 7">
    <name type="scientific">Danionella cerebrum</name>
    <dbReference type="NCBI Taxonomy" id="2873325"/>
    <lineage>
        <taxon>Eukaryota</taxon>
        <taxon>Metazoa</taxon>
        <taxon>Chordata</taxon>
        <taxon>Craniata</taxon>
        <taxon>Vertebrata</taxon>
        <taxon>Euteleostomi</taxon>
        <taxon>Actinopterygii</taxon>
        <taxon>Neopterygii</taxon>
        <taxon>Teleostei</taxon>
        <taxon>Ostariophysi</taxon>
        <taxon>Cypriniformes</taxon>
        <taxon>Danionidae</taxon>
        <taxon>Danioninae</taxon>
        <taxon>Danionella</taxon>
    </lineage>
</organism>
<evidence type="ECO:0000313" key="7">
    <source>
        <dbReference type="Proteomes" id="UP000316079"/>
    </source>
</evidence>
<comment type="caution">
    <text evidence="6">The sequence shown here is derived from an EMBL/GenBank/DDBJ whole genome shotgun (WGS) entry which is preliminary data.</text>
</comment>
<keyword evidence="2 3" id="KW-0371">Homeobox</keyword>
<evidence type="ECO:0000313" key="6">
    <source>
        <dbReference type="EMBL" id="TRY55333.1"/>
    </source>
</evidence>
<dbReference type="GO" id="GO:0003677">
    <property type="term" value="F:DNA binding"/>
    <property type="evidence" value="ECO:0007669"/>
    <property type="project" value="UniProtKB-UniRule"/>
</dbReference>
<feature type="compositionally biased region" description="Polar residues" evidence="4">
    <location>
        <begin position="269"/>
        <end position="280"/>
    </location>
</feature>
<dbReference type="GO" id="GO:0005634">
    <property type="term" value="C:nucleus"/>
    <property type="evidence" value="ECO:0007669"/>
    <property type="project" value="UniProtKB-SubCell"/>
</dbReference>
<dbReference type="OrthoDB" id="6159439at2759"/>
<dbReference type="SUPFAM" id="SSF46689">
    <property type="entry name" value="Homeodomain-like"/>
    <property type="match status" value="1"/>
</dbReference>
<dbReference type="EMBL" id="SRMA01027328">
    <property type="protein sequence ID" value="TRY55333.1"/>
    <property type="molecule type" value="Genomic_DNA"/>
</dbReference>
<accession>A0A553MQ69</accession>
<dbReference type="InterPro" id="IPR009057">
    <property type="entry name" value="Homeodomain-like_sf"/>
</dbReference>
<feature type="compositionally biased region" description="Polar residues" evidence="4">
    <location>
        <begin position="212"/>
        <end position="229"/>
    </location>
</feature>
<dbReference type="InterPro" id="IPR001356">
    <property type="entry name" value="HD"/>
</dbReference>
<dbReference type="AlphaFoldDB" id="A0A553MQ69"/>
<name>A0A553MQ69_9TELE</name>
<keyword evidence="2 3" id="KW-0238">DNA-binding</keyword>
<dbReference type="InterPro" id="IPR050848">
    <property type="entry name" value="Homeobox_TF"/>
</dbReference>
<feature type="region of interest" description="Disordered" evidence="4">
    <location>
        <begin position="71"/>
        <end position="130"/>
    </location>
</feature>
<dbReference type="PANTHER" id="PTHR24333:SF5">
    <property type="entry name" value="VENT HOMEOBOX"/>
    <property type="match status" value="1"/>
</dbReference>
<evidence type="ECO:0000259" key="5">
    <source>
        <dbReference type="PROSITE" id="PS50071"/>
    </source>
</evidence>
<dbReference type="CDD" id="cd00086">
    <property type="entry name" value="homeodomain"/>
    <property type="match status" value="1"/>
</dbReference>
<keyword evidence="2 3" id="KW-0539">Nucleus</keyword>
<dbReference type="Gene3D" id="1.10.10.60">
    <property type="entry name" value="Homeodomain-like"/>
    <property type="match status" value="1"/>
</dbReference>
<dbReference type="Pfam" id="PF00046">
    <property type="entry name" value="Homeodomain"/>
    <property type="match status" value="1"/>
</dbReference>
<protein>
    <recommendedName>
        <fullName evidence="5">Homeobox domain-containing protein</fullName>
    </recommendedName>
</protein>
<dbReference type="PANTHER" id="PTHR24333">
    <property type="entry name" value="HOMEO BOX HB9 LIKE A-RELATED"/>
    <property type="match status" value="1"/>
</dbReference>
<proteinExistence type="predicted"/>
<gene>
    <name evidence="6" type="ORF">DNTS_009039</name>
</gene>
<dbReference type="Proteomes" id="UP000316079">
    <property type="component" value="Unassembled WGS sequence"/>
</dbReference>
<comment type="subcellular location">
    <subcellularLocation>
        <location evidence="1 2 3">Nucleus</location>
    </subcellularLocation>
</comment>
<evidence type="ECO:0000256" key="1">
    <source>
        <dbReference type="ARBA" id="ARBA00004123"/>
    </source>
</evidence>
<evidence type="ECO:0000256" key="2">
    <source>
        <dbReference type="PROSITE-ProRule" id="PRU00108"/>
    </source>
</evidence>
<feature type="compositionally biased region" description="Low complexity" evidence="4">
    <location>
        <begin position="237"/>
        <end position="258"/>
    </location>
</feature>
<dbReference type="SMART" id="SM00389">
    <property type="entry name" value="HOX"/>
    <property type="match status" value="1"/>
</dbReference>